<comment type="similarity">
    <text evidence="1">Belongs to the 'phage' integrase family.</text>
</comment>
<dbReference type="InterPro" id="IPR011010">
    <property type="entry name" value="DNA_brk_join_enz"/>
</dbReference>
<comment type="caution">
    <text evidence="6">The sequence shown here is derived from an EMBL/GenBank/DDBJ whole genome shotgun (WGS) entry which is preliminary data.</text>
</comment>
<keyword evidence="7" id="KW-1185">Reference proteome</keyword>
<evidence type="ECO:0000313" key="8">
    <source>
        <dbReference type="Proteomes" id="UP000570010"/>
    </source>
</evidence>
<dbReference type="EMBL" id="JACEIO010000025">
    <property type="protein sequence ID" value="MBA4537646.1"/>
    <property type="molecule type" value="Genomic_DNA"/>
</dbReference>
<evidence type="ECO:0000259" key="4">
    <source>
        <dbReference type="PROSITE" id="PS51898"/>
    </source>
</evidence>
<dbReference type="Gene3D" id="1.10.150.130">
    <property type="match status" value="1"/>
</dbReference>
<dbReference type="CDD" id="cd00397">
    <property type="entry name" value="DNA_BRE_C"/>
    <property type="match status" value="1"/>
</dbReference>
<keyword evidence="3" id="KW-0233">DNA recombination</keyword>
<sequence length="479" mass="55809">MTNVLPLIDMSKDTWVFPASEDLSPYTFRFDFLPNEWFKETIKKITKESITIGRLKLSTLHRYNYSLEVFFEYLEGYDIVLDTFEELTFDIVEGFIHYLLANVNKPQTRAISLASLKHHIKHGQLFEWGGFPLYEVFDGTEQRTLQTEDSLKSMLIDDNVMDSIDSSLRQMKSTLQPTLECLNDVVLWTLVTVVRHTGVRLTEALNLNKDCLRRDLLKKYLLEVVSSKNETERFIPVSKEVSVAIKMLIQATEELRSELKTDKLFYYFQPINKKYKPLRQVTARDWLRDKFIKRFDIRDSNGDLAVITFHQFRHQIGTDLLNNGLSTFEVMQYLGHESMHSTRLYAKVRNDKLTKEYKKIGFIGLVERKVDDIVDESGKKLDTEKRLMAQLPDGVCTKPINKKVVNCKKPNACLFCPKFITTPEFLEVHKDHLGRIRADKERYMAQDLMGSDYLLNETEKALEVIVSRLEALQQGVMVK</sequence>
<dbReference type="InterPro" id="IPR002104">
    <property type="entry name" value="Integrase_catalytic"/>
</dbReference>
<dbReference type="PROSITE" id="PS51898">
    <property type="entry name" value="TYR_RECOMBINASE"/>
    <property type="match status" value="1"/>
</dbReference>
<dbReference type="PANTHER" id="PTHR30349:SF41">
    <property type="entry name" value="INTEGRASE_RECOMBINASE PROTEIN MJ0367-RELATED"/>
    <property type="match status" value="1"/>
</dbReference>
<gene>
    <name evidence="6" type="ORF">G4D64_10400</name>
    <name evidence="5" type="ORF">H1Z61_11005</name>
</gene>
<dbReference type="GO" id="GO:0003677">
    <property type="term" value="F:DNA binding"/>
    <property type="evidence" value="ECO:0007669"/>
    <property type="project" value="UniProtKB-KW"/>
</dbReference>
<dbReference type="AlphaFoldDB" id="A0A6B3W1P6"/>
<dbReference type="Proteomes" id="UP000570010">
    <property type="component" value="Unassembled WGS sequence"/>
</dbReference>
<evidence type="ECO:0000313" key="5">
    <source>
        <dbReference type="EMBL" id="MBA4537646.1"/>
    </source>
</evidence>
<reference evidence="5 8" key="2">
    <citation type="submission" date="2020-07" db="EMBL/GenBank/DDBJ databases">
        <authorList>
            <person name="Feng H."/>
        </authorList>
    </citation>
    <scope>NUCLEOTIDE SEQUENCE [LARGE SCALE GENOMIC DNA]</scope>
    <source>
        <strain evidence="8">s-12</strain>
        <strain evidence="5">S-12</strain>
    </source>
</reference>
<keyword evidence="2" id="KW-0238">DNA-binding</keyword>
<dbReference type="RefSeq" id="WP_107920281.1">
    <property type="nucleotide sequence ID" value="NZ_CP082780.1"/>
</dbReference>
<organism evidence="6 7">
    <name type="scientific">Bacillus aquiflavi</name>
    <dbReference type="NCBI Taxonomy" id="2672567"/>
    <lineage>
        <taxon>Bacteria</taxon>
        <taxon>Bacillati</taxon>
        <taxon>Bacillota</taxon>
        <taxon>Bacilli</taxon>
        <taxon>Bacillales</taxon>
        <taxon>Bacillaceae</taxon>
        <taxon>Bacillus</taxon>
    </lineage>
</organism>
<dbReference type="Proteomes" id="UP000472971">
    <property type="component" value="Unassembled WGS sequence"/>
</dbReference>
<dbReference type="Pfam" id="PF00589">
    <property type="entry name" value="Phage_integrase"/>
    <property type="match status" value="1"/>
</dbReference>
<dbReference type="GO" id="GO:0006310">
    <property type="term" value="P:DNA recombination"/>
    <property type="evidence" value="ECO:0007669"/>
    <property type="project" value="UniProtKB-KW"/>
</dbReference>
<reference evidence="6 7" key="1">
    <citation type="submission" date="2020-02" db="EMBL/GenBank/DDBJ databases">
        <title>Bacillus aquiflavi sp. nov., isolated from yellow water of strong flavor Chinese baijiu in Yibin region of China.</title>
        <authorList>
            <person name="Xie J."/>
        </authorList>
    </citation>
    <scope>NUCLEOTIDE SEQUENCE [LARGE SCALE GENOMIC DNA]</scope>
    <source>
        <strain evidence="6 7">3H-10</strain>
    </source>
</reference>
<dbReference type="Gene3D" id="1.10.443.10">
    <property type="entry name" value="Intergrase catalytic core"/>
    <property type="match status" value="1"/>
</dbReference>
<dbReference type="InterPro" id="IPR013762">
    <property type="entry name" value="Integrase-like_cat_sf"/>
</dbReference>
<name>A0A6B3W1P6_9BACI</name>
<dbReference type="InterPro" id="IPR025269">
    <property type="entry name" value="SAM-like_dom"/>
</dbReference>
<protein>
    <submittedName>
        <fullName evidence="6">Tyrosine-type recombinase/integrase</fullName>
    </submittedName>
</protein>
<dbReference type="PANTHER" id="PTHR30349">
    <property type="entry name" value="PHAGE INTEGRASE-RELATED"/>
    <property type="match status" value="1"/>
</dbReference>
<evidence type="ECO:0000313" key="7">
    <source>
        <dbReference type="Proteomes" id="UP000472971"/>
    </source>
</evidence>
<evidence type="ECO:0000256" key="1">
    <source>
        <dbReference type="ARBA" id="ARBA00008857"/>
    </source>
</evidence>
<dbReference type="Pfam" id="PF13102">
    <property type="entry name" value="Phage_int_SAM_5"/>
    <property type="match status" value="1"/>
</dbReference>
<dbReference type="GO" id="GO:0015074">
    <property type="term" value="P:DNA integration"/>
    <property type="evidence" value="ECO:0007669"/>
    <property type="project" value="InterPro"/>
</dbReference>
<accession>A0A6B3W1P6</accession>
<dbReference type="InterPro" id="IPR010998">
    <property type="entry name" value="Integrase_recombinase_N"/>
</dbReference>
<dbReference type="EMBL" id="JAAIWN010000023">
    <property type="protein sequence ID" value="NEY81903.1"/>
    <property type="molecule type" value="Genomic_DNA"/>
</dbReference>
<dbReference type="SUPFAM" id="SSF56349">
    <property type="entry name" value="DNA breaking-rejoining enzymes"/>
    <property type="match status" value="1"/>
</dbReference>
<feature type="domain" description="Tyr recombinase" evidence="4">
    <location>
        <begin position="169"/>
        <end position="358"/>
    </location>
</feature>
<evidence type="ECO:0000313" key="6">
    <source>
        <dbReference type="EMBL" id="NEY81903.1"/>
    </source>
</evidence>
<evidence type="ECO:0000256" key="2">
    <source>
        <dbReference type="ARBA" id="ARBA00023125"/>
    </source>
</evidence>
<proteinExistence type="inferred from homology"/>
<evidence type="ECO:0000256" key="3">
    <source>
        <dbReference type="ARBA" id="ARBA00023172"/>
    </source>
</evidence>
<dbReference type="InterPro" id="IPR050090">
    <property type="entry name" value="Tyrosine_recombinase_XerCD"/>
</dbReference>